<dbReference type="Pfam" id="PF13510">
    <property type="entry name" value="Fer2_4"/>
    <property type="match status" value="1"/>
</dbReference>
<comment type="caution">
    <text evidence="2">The sequence shown here is derived from an EMBL/GenBank/DDBJ whole genome shotgun (WGS) entry which is preliminary data.</text>
</comment>
<accession>A0ABW0CBI8</accession>
<dbReference type="InterPro" id="IPR036010">
    <property type="entry name" value="2Fe-2S_ferredoxin-like_sf"/>
</dbReference>
<organism evidence="2 3">
    <name type="scientific">Streptomyces coerulescens</name>
    <dbReference type="NCBI Taxonomy" id="29304"/>
    <lineage>
        <taxon>Bacteria</taxon>
        <taxon>Bacillati</taxon>
        <taxon>Actinomycetota</taxon>
        <taxon>Actinomycetes</taxon>
        <taxon>Kitasatosporales</taxon>
        <taxon>Streptomycetaceae</taxon>
        <taxon>Streptomyces</taxon>
    </lineage>
</organism>
<reference evidence="3" key="1">
    <citation type="journal article" date="2019" name="Int. J. Syst. Evol. Microbiol.">
        <title>The Global Catalogue of Microorganisms (GCM) 10K type strain sequencing project: providing services to taxonomists for standard genome sequencing and annotation.</title>
        <authorList>
            <consortium name="The Broad Institute Genomics Platform"/>
            <consortium name="The Broad Institute Genome Sequencing Center for Infectious Disease"/>
            <person name="Wu L."/>
            <person name="Ma J."/>
        </authorList>
    </citation>
    <scope>NUCLEOTIDE SEQUENCE [LARGE SCALE GENOMIC DNA]</scope>
    <source>
        <strain evidence="3">KCTC 42586</strain>
    </source>
</reference>
<evidence type="ECO:0000313" key="3">
    <source>
        <dbReference type="Proteomes" id="UP001596263"/>
    </source>
</evidence>
<proteinExistence type="predicted"/>
<dbReference type="SUPFAM" id="SSF54292">
    <property type="entry name" value="2Fe-2S ferredoxin-like"/>
    <property type="match status" value="1"/>
</dbReference>
<dbReference type="InterPro" id="IPR042204">
    <property type="entry name" value="2Fe-2S-bd_N"/>
</dbReference>
<evidence type="ECO:0000313" key="2">
    <source>
        <dbReference type="EMBL" id="MFC5212909.1"/>
    </source>
</evidence>
<gene>
    <name evidence="2" type="ORF">ACFPQ9_03585</name>
</gene>
<dbReference type="EMBL" id="JBHSKM010000002">
    <property type="protein sequence ID" value="MFC5212909.1"/>
    <property type="molecule type" value="Genomic_DNA"/>
</dbReference>
<keyword evidence="3" id="KW-1185">Reference proteome</keyword>
<name>A0ABW0CBI8_STRCD</name>
<evidence type="ECO:0000256" key="1">
    <source>
        <dbReference type="ARBA" id="ARBA00023002"/>
    </source>
</evidence>
<dbReference type="RefSeq" id="WP_380846322.1">
    <property type="nucleotide sequence ID" value="NZ_JBHSKM010000002.1"/>
</dbReference>
<keyword evidence="1" id="KW-0560">Oxidoreductase</keyword>
<protein>
    <submittedName>
        <fullName evidence="2">(2Fe-2S)-binding protein</fullName>
    </submittedName>
</protein>
<sequence>MSTPVELAGADPGPAFTVTLDGREIRALPGQTVAAALWAAGVTSWRTTRGGGRSRGVFCGIGVCFDCLITVNDRPNQRACLVPLHPGDAIRTQEGTGHDE</sequence>
<dbReference type="Gene3D" id="3.10.20.440">
    <property type="entry name" value="2Fe-2S iron-sulphur cluster binding domain, sarcosine oxidase, alpha subunit, N-terminal domain"/>
    <property type="match status" value="1"/>
</dbReference>
<dbReference type="Proteomes" id="UP001596263">
    <property type="component" value="Unassembled WGS sequence"/>
</dbReference>